<gene>
    <name evidence="1" type="ORF">DJ019_12655</name>
</gene>
<protein>
    <submittedName>
        <fullName evidence="1">Uncharacterized protein</fullName>
    </submittedName>
</protein>
<proteinExistence type="predicted"/>
<evidence type="ECO:0000313" key="2">
    <source>
        <dbReference type="Proteomes" id="UP000249524"/>
    </source>
</evidence>
<dbReference type="Proteomes" id="UP000249524">
    <property type="component" value="Unassembled WGS sequence"/>
</dbReference>
<organism evidence="1 2">
    <name type="scientific">Phenylobacterium kunshanense</name>
    <dbReference type="NCBI Taxonomy" id="1445034"/>
    <lineage>
        <taxon>Bacteria</taxon>
        <taxon>Pseudomonadati</taxon>
        <taxon>Pseudomonadota</taxon>
        <taxon>Alphaproteobacteria</taxon>
        <taxon>Caulobacterales</taxon>
        <taxon>Caulobacteraceae</taxon>
        <taxon>Phenylobacterium</taxon>
    </lineage>
</organism>
<dbReference type="RefSeq" id="WP_111276397.1">
    <property type="nucleotide sequence ID" value="NZ_QFYS01000005.1"/>
</dbReference>
<evidence type="ECO:0000313" key="1">
    <source>
        <dbReference type="EMBL" id="RAK64859.1"/>
    </source>
</evidence>
<sequence>MKTSEANFHFPVLGFTLDLNIWGFQDLDRLTRCGPRTLKDGIQTGMELVDADGRRWSVRSIRRTGRAGSLLSLLLPFGPPQSRIEHDLEPMEAVSIEQVRQKVCTALEAHAENYFEGDDRETEFEPLLSAVRAAGSVSEVYERLQPDTFEPH</sequence>
<dbReference type="OrthoDB" id="9805913at2"/>
<keyword evidence="2" id="KW-1185">Reference proteome</keyword>
<comment type="caution">
    <text evidence="1">The sequence shown here is derived from an EMBL/GenBank/DDBJ whole genome shotgun (WGS) entry which is preliminary data.</text>
</comment>
<dbReference type="AlphaFoldDB" id="A0A328BDN3"/>
<reference evidence="1 2" key="1">
    <citation type="submission" date="2018-05" db="EMBL/GenBank/DDBJ databases">
        <authorList>
            <person name="Lanie J.A."/>
            <person name="Ng W.-L."/>
            <person name="Kazmierczak K.M."/>
            <person name="Andrzejewski T.M."/>
            <person name="Davidsen T.M."/>
            <person name="Wayne K.J."/>
            <person name="Tettelin H."/>
            <person name="Glass J.I."/>
            <person name="Rusch D."/>
            <person name="Podicherti R."/>
            <person name="Tsui H.-C.T."/>
            <person name="Winkler M.E."/>
        </authorList>
    </citation>
    <scope>NUCLEOTIDE SEQUENCE [LARGE SCALE GENOMIC DNA]</scope>
    <source>
        <strain evidence="1 2">BUT-10</strain>
    </source>
</reference>
<name>A0A328BDN3_9CAUL</name>
<accession>A0A328BDN3</accession>
<dbReference type="EMBL" id="QFYS01000005">
    <property type="protein sequence ID" value="RAK64859.1"/>
    <property type="molecule type" value="Genomic_DNA"/>
</dbReference>